<sequence>MSSVDIDDDIDEEYFNHIQNSIIDWVEDRTWSPGEDPGDVSTSEDEETVEEERNYDDNDDEDFIPPLCVRTGGAIKTKISLDALQPISIEDTVYDAVDQEPVEPPPVPEKNHVQKEEDVIGHHASIAYHDCLKQLAEYLLLPIPLCTAKDPLTSAECRSPGPFKIQTRSRGTAVIIQWWNSQPTFKFGVQAGDFMLASNIILSGNHYAKVALLFKFMKMGVVDRSTFLKIQDSYCVNTIKDFWNNKRSEIVSRLQSKDNVVVLGEFSQMSDESVLTMFVFRFDNKSLFLLTPLADGRMDNPGFCAQYCTYTVMENDSKQIISIVNVDKRETQKSSVSMEKEGFIRSFDKIREEVKLAEVCTDAHPQISALFNPNKGKYKDSGVLHTLDMWHGSKNLGKKIYAAGQLWGCSILLQWNKDICNHFWYCCKMAENYDDFYDMWIGLLHHVTGEHEWSLDACQHGPLEEDREKGCIENGSVAHEVLSEIILSDRWLKEVHKYLQFRYKLCSFLSSTAELESFHNHILMYASKCFSFSPPVYEARVLLAGLDYNHHVHRSPKRRPDGSV</sequence>
<feature type="non-terminal residue" evidence="1">
    <location>
        <position position="564"/>
    </location>
</feature>
<accession>A0ACB8WHJ1</accession>
<organism evidence="1 2">
    <name type="scientific">Scortum barcoo</name>
    <name type="common">barcoo grunter</name>
    <dbReference type="NCBI Taxonomy" id="214431"/>
    <lineage>
        <taxon>Eukaryota</taxon>
        <taxon>Metazoa</taxon>
        <taxon>Chordata</taxon>
        <taxon>Craniata</taxon>
        <taxon>Vertebrata</taxon>
        <taxon>Euteleostomi</taxon>
        <taxon>Actinopterygii</taxon>
        <taxon>Neopterygii</taxon>
        <taxon>Teleostei</taxon>
        <taxon>Neoteleostei</taxon>
        <taxon>Acanthomorphata</taxon>
        <taxon>Eupercaria</taxon>
        <taxon>Centrarchiformes</taxon>
        <taxon>Terapontoidei</taxon>
        <taxon>Terapontidae</taxon>
        <taxon>Scortum</taxon>
    </lineage>
</organism>
<dbReference type="EMBL" id="CM041541">
    <property type="protein sequence ID" value="KAI3366158.1"/>
    <property type="molecule type" value="Genomic_DNA"/>
</dbReference>
<dbReference type="Proteomes" id="UP000831701">
    <property type="component" value="Chromosome 11"/>
</dbReference>
<evidence type="ECO:0000313" key="2">
    <source>
        <dbReference type="Proteomes" id="UP000831701"/>
    </source>
</evidence>
<keyword evidence="2" id="KW-1185">Reference proteome</keyword>
<proteinExistence type="predicted"/>
<reference evidence="1" key="1">
    <citation type="submission" date="2022-04" db="EMBL/GenBank/DDBJ databases">
        <title>Jade perch genome.</title>
        <authorList>
            <person name="Chao B."/>
        </authorList>
    </citation>
    <scope>NUCLEOTIDE SEQUENCE</scope>
    <source>
        <strain evidence="1">CB-2022</strain>
    </source>
</reference>
<comment type="caution">
    <text evidence="1">The sequence shown here is derived from an EMBL/GenBank/DDBJ whole genome shotgun (WGS) entry which is preliminary data.</text>
</comment>
<gene>
    <name evidence="1" type="ORF">L3Q82_009982</name>
</gene>
<protein>
    <submittedName>
        <fullName evidence="1">Uncharacterized protein</fullName>
    </submittedName>
</protein>
<evidence type="ECO:0000313" key="1">
    <source>
        <dbReference type="EMBL" id="KAI3366158.1"/>
    </source>
</evidence>
<name>A0ACB8WHJ1_9TELE</name>